<keyword evidence="4" id="KW-1185">Reference proteome</keyword>
<comment type="caution">
    <text evidence="3">The sequence shown here is derived from an EMBL/GenBank/DDBJ whole genome shotgun (WGS) entry which is preliminary data.</text>
</comment>
<evidence type="ECO:0000256" key="2">
    <source>
        <dbReference type="SAM" id="MobiDB-lite"/>
    </source>
</evidence>
<dbReference type="AlphaFoldDB" id="A0AAD3CNN6"/>
<accession>A0AAD3CNN6</accession>
<name>A0AAD3CNN6_9STRA</name>
<dbReference type="Gene3D" id="3.80.10.10">
    <property type="entry name" value="Ribonuclease Inhibitor"/>
    <property type="match status" value="3"/>
</dbReference>
<dbReference type="PANTHER" id="PTHR24111:SF0">
    <property type="entry name" value="LEUCINE-RICH REPEAT-CONTAINING PROTEIN"/>
    <property type="match status" value="1"/>
</dbReference>
<protein>
    <submittedName>
        <fullName evidence="3">Uncharacterized protein</fullName>
    </submittedName>
</protein>
<dbReference type="InterPro" id="IPR052201">
    <property type="entry name" value="LRR-containing_regulator"/>
</dbReference>
<dbReference type="EMBL" id="BLLK01000038">
    <property type="protein sequence ID" value="GFH49301.1"/>
    <property type="molecule type" value="Genomic_DNA"/>
</dbReference>
<dbReference type="SUPFAM" id="SSF52047">
    <property type="entry name" value="RNI-like"/>
    <property type="match status" value="1"/>
</dbReference>
<sequence>MTKKKGGKTKESKGNKVEVNPDESDPLILFKHYSKQCSTIGIPVNDAIKAELLSDSPNVHCQLLLGPKEKNKSSTNIGDGDCRALMHAILGNEENDSFKYTAMEDIRIWSSNLSDDGVIAIAKLLRKSPKLKFLDLSYNHISTRGASSLGSSLCSGMNDTLLTLKLDYNVLGSQGVICLAKGLKLNSTLEKLSLNYCNINEDGCKALKDILCFQRTSLESLHIDGNAIGIQGFEVLSKGLEVCKTLKRLSIAEIGLIPSDDVTSCGEMLRNNKSLEDLDLSRNCIGDANAEKLISLLQDNKRIKVLKVTSSLSLSLYEKLSRVPIQLKGSKKSKKKKKK</sequence>
<dbReference type="Proteomes" id="UP001054902">
    <property type="component" value="Unassembled WGS sequence"/>
</dbReference>
<dbReference type="InterPro" id="IPR032675">
    <property type="entry name" value="LRR_dom_sf"/>
</dbReference>
<evidence type="ECO:0000313" key="4">
    <source>
        <dbReference type="Proteomes" id="UP001054902"/>
    </source>
</evidence>
<evidence type="ECO:0000313" key="3">
    <source>
        <dbReference type="EMBL" id="GFH49301.1"/>
    </source>
</evidence>
<evidence type="ECO:0000256" key="1">
    <source>
        <dbReference type="ARBA" id="ARBA00022737"/>
    </source>
</evidence>
<gene>
    <name evidence="3" type="ORF">CTEN210_05777</name>
</gene>
<dbReference type="PANTHER" id="PTHR24111">
    <property type="entry name" value="LEUCINE-RICH REPEAT-CONTAINING PROTEIN 34"/>
    <property type="match status" value="1"/>
</dbReference>
<feature type="region of interest" description="Disordered" evidence="2">
    <location>
        <begin position="1"/>
        <end position="21"/>
    </location>
</feature>
<organism evidence="3 4">
    <name type="scientific">Chaetoceros tenuissimus</name>
    <dbReference type="NCBI Taxonomy" id="426638"/>
    <lineage>
        <taxon>Eukaryota</taxon>
        <taxon>Sar</taxon>
        <taxon>Stramenopiles</taxon>
        <taxon>Ochrophyta</taxon>
        <taxon>Bacillariophyta</taxon>
        <taxon>Coscinodiscophyceae</taxon>
        <taxon>Chaetocerotophycidae</taxon>
        <taxon>Chaetocerotales</taxon>
        <taxon>Chaetocerotaceae</taxon>
        <taxon>Chaetoceros</taxon>
    </lineage>
</organism>
<dbReference type="Pfam" id="PF13516">
    <property type="entry name" value="LRR_6"/>
    <property type="match status" value="4"/>
</dbReference>
<dbReference type="SMART" id="SM00368">
    <property type="entry name" value="LRR_RI"/>
    <property type="match status" value="6"/>
</dbReference>
<dbReference type="InterPro" id="IPR001611">
    <property type="entry name" value="Leu-rich_rpt"/>
</dbReference>
<proteinExistence type="predicted"/>
<keyword evidence="1" id="KW-0677">Repeat</keyword>
<reference evidence="3 4" key="1">
    <citation type="journal article" date="2021" name="Sci. Rep.">
        <title>The genome of the diatom Chaetoceros tenuissimus carries an ancient integrated fragment of an extant virus.</title>
        <authorList>
            <person name="Hongo Y."/>
            <person name="Kimura K."/>
            <person name="Takaki Y."/>
            <person name="Yoshida Y."/>
            <person name="Baba S."/>
            <person name="Kobayashi G."/>
            <person name="Nagasaki K."/>
            <person name="Hano T."/>
            <person name="Tomaru Y."/>
        </authorList>
    </citation>
    <scope>NUCLEOTIDE SEQUENCE [LARGE SCALE GENOMIC DNA]</scope>
    <source>
        <strain evidence="3 4">NIES-3715</strain>
    </source>
</reference>